<dbReference type="STRING" id="302167.GCA_900166595_02834"/>
<dbReference type="InterPro" id="IPR006485">
    <property type="entry name" value="Phage-like_holin"/>
</dbReference>
<dbReference type="EMBL" id="CP018622">
    <property type="protein sequence ID" value="AUJ26538.1"/>
    <property type="molecule type" value="Genomic_DNA"/>
</dbReference>
<dbReference type="Pfam" id="PF04531">
    <property type="entry name" value="Phage_holin_1"/>
    <property type="match status" value="1"/>
</dbReference>
<accession>A0A2K9J3L1</accession>
<dbReference type="KEGG" id="vpn:A21D_03504"/>
<sequence length="87" mass="9808">MKINWKVRIQKKSFWIALVSGVILLVQIVSGWFDYTLAADLINAEATRFINAVFGIFVVLGIVNDPTTKGLSDSKQARHYKKPRDNA</sequence>
<dbReference type="NCBIfam" id="TIGR01598">
    <property type="entry name" value="holin_phiLC3"/>
    <property type="match status" value="1"/>
</dbReference>
<evidence type="ECO:0000256" key="2">
    <source>
        <dbReference type="SAM" id="Phobius"/>
    </source>
</evidence>
<evidence type="ECO:0000256" key="1">
    <source>
        <dbReference type="SAM" id="MobiDB-lite"/>
    </source>
</evidence>
<feature type="transmembrane region" description="Helical" evidence="2">
    <location>
        <begin position="12"/>
        <end position="33"/>
    </location>
</feature>
<feature type="compositionally biased region" description="Basic residues" evidence="1">
    <location>
        <begin position="77"/>
        <end position="87"/>
    </location>
</feature>
<organism evidence="3 4">
    <name type="scientific">Virgibacillus dokdonensis</name>
    <dbReference type="NCBI Taxonomy" id="302167"/>
    <lineage>
        <taxon>Bacteria</taxon>
        <taxon>Bacillati</taxon>
        <taxon>Bacillota</taxon>
        <taxon>Bacilli</taxon>
        <taxon>Bacillales</taxon>
        <taxon>Bacillaceae</taxon>
        <taxon>Virgibacillus</taxon>
    </lineage>
</organism>
<dbReference type="RefSeq" id="WP_101933946.1">
    <property type="nucleotide sequence ID" value="NZ_CP018622.1"/>
</dbReference>
<reference evidence="4" key="1">
    <citation type="submission" date="2016-11" db="EMBL/GenBank/DDBJ databases">
        <title>Complete genome sequence of Virgibacillus pantothenticus 21D, a halophilic bacterium isolated from the deep hypersaline anoxic basin Discovery in the Mediterranean Sea.</title>
        <authorList>
            <person name="Zeaiter Z."/>
            <person name="Booth J.M."/>
            <person name="Prosdocimi E.M."/>
            <person name="Mapelli F."/>
            <person name="Fusi M."/>
            <person name="Daffonchio D."/>
            <person name="Borin S."/>
            <person name="Crotti E."/>
        </authorList>
    </citation>
    <scope>NUCLEOTIDE SEQUENCE [LARGE SCALE GENOMIC DNA]</scope>
    <source>
        <strain evidence="4">21D</strain>
    </source>
</reference>
<keyword evidence="2" id="KW-0812">Transmembrane</keyword>
<keyword evidence="2" id="KW-0472">Membrane</keyword>
<gene>
    <name evidence="3" type="ORF">A21D_03504</name>
</gene>
<proteinExistence type="predicted"/>
<feature type="transmembrane region" description="Helical" evidence="2">
    <location>
        <begin position="45"/>
        <end position="63"/>
    </location>
</feature>
<feature type="region of interest" description="Disordered" evidence="1">
    <location>
        <begin position="66"/>
        <end position="87"/>
    </location>
</feature>
<evidence type="ECO:0000313" key="3">
    <source>
        <dbReference type="EMBL" id="AUJ26538.1"/>
    </source>
</evidence>
<evidence type="ECO:0000313" key="4">
    <source>
        <dbReference type="Proteomes" id="UP000234237"/>
    </source>
</evidence>
<protein>
    <submittedName>
        <fullName evidence="3">Bacteriophage holin</fullName>
    </submittedName>
</protein>
<keyword evidence="2" id="KW-1133">Transmembrane helix</keyword>
<dbReference type="Proteomes" id="UP000234237">
    <property type="component" value="Chromosome"/>
</dbReference>
<name>A0A2K9J3L1_9BACI</name>
<dbReference type="AlphaFoldDB" id="A0A2K9J3L1"/>